<name>A0A4V1MS08_9BURK</name>
<reference evidence="3 4" key="1">
    <citation type="journal article" date="2017" name="Int. J. Syst. Evol. Microbiol.">
        <title>Achromobacter aloeverae sp. nov., isolated from the root of Aloe vera (L.) Burm.f.</title>
        <authorList>
            <person name="Kuncharoen N."/>
            <person name="Muramatsu Y."/>
            <person name="Shibata C."/>
            <person name="Kamakura Y."/>
            <person name="Nakagawa Y."/>
            <person name="Tanasupawat S."/>
        </authorList>
    </citation>
    <scope>NUCLEOTIDE SEQUENCE [LARGE SCALE GENOMIC DNA]</scope>
    <source>
        <strain evidence="3 4">AVA-1</strain>
    </source>
</reference>
<feature type="region of interest" description="Disordered" evidence="2">
    <location>
        <begin position="1"/>
        <end position="31"/>
    </location>
</feature>
<proteinExistence type="predicted"/>
<feature type="compositionally biased region" description="Low complexity" evidence="2">
    <location>
        <begin position="1"/>
        <end position="30"/>
    </location>
</feature>
<accession>A0A4V1MS08</accession>
<dbReference type="AlphaFoldDB" id="A0A4V1MS08"/>
<dbReference type="InterPro" id="IPR019734">
    <property type="entry name" value="TPR_rpt"/>
</dbReference>
<dbReference type="OrthoDB" id="8665128at2"/>
<evidence type="ECO:0000256" key="1">
    <source>
        <dbReference type="PROSITE-ProRule" id="PRU00339"/>
    </source>
</evidence>
<dbReference type="Gene3D" id="1.25.40.10">
    <property type="entry name" value="Tetratricopeptide repeat domain"/>
    <property type="match status" value="2"/>
</dbReference>
<evidence type="ECO:0000256" key="2">
    <source>
        <dbReference type="SAM" id="MobiDB-lite"/>
    </source>
</evidence>
<dbReference type="EMBL" id="PYAL01000004">
    <property type="protein sequence ID" value="RXN87830.1"/>
    <property type="molecule type" value="Genomic_DNA"/>
</dbReference>
<dbReference type="PROSITE" id="PS50005">
    <property type="entry name" value="TPR"/>
    <property type="match status" value="1"/>
</dbReference>
<organism evidence="3 4">
    <name type="scientific">Achromobacter aloeverae</name>
    <dbReference type="NCBI Taxonomy" id="1750518"/>
    <lineage>
        <taxon>Bacteria</taxon>
        <taxon>Pseudomonadati</taxon>
        <taxon>Pseudomonadota</taxon>
        <taxon>Betaproteobacteria</taxon>
        <taxon>Burkholderiales</taxon>
        <taxon>Alcaligenaceae</taxon>
        <taxon>Achromobacter</taxon>
    </lineage>
</organism>
<evidence type="ECO:0000313" key="3">
    <source>
        <dbReference type="EMBL" id="RXN87830.1"/>
    </source>
</evidence>
<keyword evidence="1" id="KW-0802">TPR repeat</keyword>
<dbReference type="Proteomes" id="UP000290849">
    <property type="component" value="Unassembled WGS sequence"/>
</dbReference>
<dbReference type="SUPFAM" id="SSF48452">
    <property type="entry name" value="TPR-like"/>
    <property type="match status" value="2"/>
</dbReference>
<sequence length="651" mass="70229">MPRAATQAAATQGTATQTASTQAAPSQGAGPDAANRLRAVIEAIRVAAYPMDEMPALDRALVLAADGRRDVRRLLVSPFVREGVFAPAIAALEVLVAAYPSQVEDRRLLASLLGRTEQWDRAIAEADAAAAIEPGTAALHGARIQLRLQAGRVADAAAVARATAGLAEQAPGDAHFWLLAFMRNGDAGEAARMASLLDADNLPNERVAGMAVRALLEDHRAQAAIRLGDAALAAGHDSAPLRTSLGMAHLRRGTEDDRKVHAPAHFEAGLAMSPADVRLLSLYGETLLRAGRYKEAVAPLKQAIDLAPELEQTRALYARALRYSLQYADAADQFLKLLDQSPDKLLWQRSAIAALSQAGRTQEAEALFGRYVAQRGAALPDTFAQALAQLDERLDTAPIPRARFDWAWSLRGDKDADRAKWERAARWGHLVDHLLFDWLECREDNVEEAMRMLGDLDPGERFFAPLLAAGRGVVVATAHVGPMYAGLMALELVGIPSRWLATAPRIAQSSYAEALISTADQTEAQVAKACMRAIGAGYVLCLAVDGAANPAAPRTMFEGQEVTYSSFASHLAHRLGVPSVFYAPRWEDGHVTYTLAMLPAATPGEDANAYAQRWQQAYFERLREHLAGPPENLRMSGGIWRHVKPADRSAQ</sequence>
<evidence type="ECO:0000313" key="4">
    <source>
        <dbReference type="Proteomes" id="UP000290849"/>
    </source>
</evidence>
<protein>
    <submittedName>
        <fullName evidence="3">Vi polysaccharide transport protein VexE</fullName>
    </submittedName>
</protein>
<feature type="repeat" description="TPR" evidence="1">
    <location>
        <begin position="277"/>
        <end position="310"/>
    </location>
</feature>
<gene>
    <name evidence="3" type="ORF">C7R54_14660</name>
</gene>
<keyword evidence="4" id="KW-1185">Reference proteome</keyword>
<comment type="caution">
    <text evidence="3">The sequence shown here is derived from an EMBL/GenBank/DDBJ whole genome shotgun (WGS) entry which is preliminary data.</text>
</comment>
<dbReference type="InterPro" id="IPR011990">
    <property type="entry name" value="TPR-like_helical_dom_sf"/>
</dbReference>